<evidence type="ECO:0000256" key="2">
    <source>
        <dbReference type="ARBA" id="ARBA00022490"/>
    </source>
</evidence>
<gene>
    <name evidence="6" type="ORF">Fcan01_03942</name>
</gene>
<keyword evidence="6" id="KW-0347">Helicase</keyword>
<comment type="subcellular location">
    <subcellularLocation>
        <location evidence="1">Cytoplasm</location>
    </subcellularLocation>
</comment>
<feature type="region of interest" description="Disordered" evidence="3">
    <location>
        <begin position="704"/>
        <end position="724"/>
    </location>
</feature>
<dbReference type="STRING" id="158441.A0A226EVZ0"/>
<dbReference type="PANTHER" id="PTHR45418:SF1">
    <property type="entry name" value="CANCER_TESTIS ANTIGEN 55"/>
    <property type="match status" value="1"/>
</dbReference>
<keyword evidence="2" id="KW-0963">Cytoplasm</keyword>
<comment type="caution">
    <text evidence="6">The sequence shown here is derived from an EMBL/GenBank/DDBJ whole genome shotgun (WGS) entry which is preliminary data.</text>
</comment>
<dbReference type="InterPro" id="IPR041679">
    <property type="entry name" value="DNA2/NAM7-like_C"/>
</dbReference>
<dbReference type="GO" id="GO:0005737">
    <property type="term" value="C:cytoplasm"/>
    <property type="evidence" value="ECO:0007669"/>
    <property type="project" value="UniProtKB-SubCell"/>
</dbReference>
<organism evidence="6 7">
    <name type="scientific">Folsomia candida</name>
    <name type="common">Springtail</name>
    <dbReference type="NCBI Taxonomy" id="158441"/>
    <lineage>
        <taxon>Eukaryota</taxon>
        <taxon>Metazoa</taxon>
        <taxon>Ecdysozoa</taxon>
        <taxon>Arthropoda</taxon>
        <taxon>Hexapoda</taxon>
        <taxon>Collembola</taxon>
        <taxon>Entomobryomorpha</taxon>
        <taxon>Isotomoidea</taxon>
        <taxon>Isotomidae</taxon>
        <taxon>Proisotominae</taxon>
        <taxon>Folsomia</taxon>
    </lineage>
</organism>
<evidence type="ECO:0000259" key="4">
    <source>
        <dbReference type="Pfam" id="PF13086"/>
    </source>
</evidence>
<proteinExistence type="predicted"/>
<dbReference type="AlphaFoldDB" id="A0A226EVZ0"/>
<dbReference type="Proteomes" id="UP000198287">
    <property type="component" value="Unassembled WGS sequence"/>
</dbReference>
<dbReference type="InterPro" id="IPR047187">
    <property type="entry name" value="SF1_C_Upf1"/>
</dbReference>
<feature type="compositionally biased region" description="Polar residues" evidence="3">
    <location>
        <begin position="26"/>
        <end position="39"/>
    </location>
</feature>
<sequence length="1245" mass="141740">MLHYVVNALRSWPFKRSKFPEDQDEATTATSSSFKSQPSQLALVHADNEETDEGLESIRSTGFITRLDESMPKGVIDRTYCFDIGTFCSPHHNFQLRSKVDFEAFRSKESPTWIVTSMKLHVSKEEELAKETCRRKIQIIKVASVGNDWIDAEWGNNKVQRLSKLKQLLPKYQIKSGDWLQVHFEQLPKAAEAQGLSGDATLTKIISIQPSQQKTIVGKITKQGNEFCVEDYIHVTPEAIKDNQQIPLNTLVRCVAVESTQKLKHGEFQWRAVEVSLSNFIQHLTNDHNRDDDEEYENVDIRCRDLYNNRGGIKITPEARVKFQAAIIGTCVQKSVSVQNMSNRSITLQSIEFPHDNGICKFDLDLPRRDRDVIRVLAPEEMYTLKVNCTPLQMGRTKEMGIFDFGDFKIARDFIITGLTADEELLNNLKNPENGHCAQRFGRIREVEQINALMNDNRRRCVRGNAPVRAPFFASKRIPRYPVPQKIWVAYRDKSEEIVKKHFAGVLRALDINNYRTKFQVSLWFEEVDNDVLRRQYDLGGVSFKRDSDYYTFTAPHIEDIHPPVLIGDPIDAFDPEDPKAVKYEGFIKKIQGTEVSVGFSEVFNETYDGGLLQVRFCQGRMTYKRQHYAVELAREILGETFLFPFGFLETEIKNPRIPFFEDEDSSNETSPDEVAESVIATRQHQEDSAAPAFNLFPNRPTRKPIATTFGKRPPKNAVDNTSRREKSLRTAFVSDVRTTNFLKDVKLTWFNRNLNEEQKNAVRRVLRGQARPLPYIIFGPPGTGKTVTVVEAIMQVNKLDPNSRILVTAPTNHAADIIAECLVRSGQYQPGEFIRFNGFLRQEQGTPDSIKEYCIDGELLDHVASSRLIVSTCATVGQFFSLKLTPGHFTHVFIDEAGYCTEPETMISAVNLALDRDGQLILAGDPKQLGPVLMSDIAKNLDLNLSFLERLVIGKEGTENIYGRNPEKFGQENCGYNTLVLTKLVKNYRAHESLLKLPSHLFYDDDLVPCAAQEEAYVLTQNHKISQKILLSQGVPLVFHGVQGTSVRERDSPSWYNAAEIMQVVNYVRTLKSCGVKNRDIGIITPYRKQAEKLRLAMKMGLLEDKIPKVGSVEEFQGGERQVVIISTVRSLYEDKINSCVHQLGFIYNEKRFNVAITRAKSLMIIVGNPHVLCKDKHWKNLLRYCIELQAYKGCNLPVELDEVKNKLYDDFKNQEANRDVPTLPPDMATLTYNPSGLDDDDNF</sequence>
<feature type="domain" description="DNA2/NAM7 helicase-like C-terminal" evidence="5">
    <location>
        <begin position="983"/>
        <end position="1171"/>
    </location>
</feature>
<evidence type="ECO:0000313" key="6">
    <source>
        <dbReference type="EMBL" id="OXA61752.1"/>
    </source>
</evidence>
<keyword evidence="7" id="KW-1185">Reference proteome</keyword>
<protein>
    <submittedName>
        <fullName evidence="6">Putative RNA helicase armi</fullName>
    </submittedName>
</protein>
<evidence type="ECO:0000256" key="3">
    <source>
        <dbReference type="SAM" id="MobiDB-lite"/>
    </source>
</evidence>
<dbReference type="OMA" id="NIGMANK"/>
<evidence type="ECO:0000313" key="7">
    <source>
        <dbReference type="Proteomes" id="UP000198287"/>
    </source>
</evidence>
<reference evidence="6 7" key="1">
    <citation type="submission" date="2015-12" db="EMBL/GenBank/DDBJ databases">
        <title>The genome of Folsomia candida.</title>
        <authorList>
            <person name="Faddeeva A."/>
            <person name="Derks M.F."/>
            <person name="Anvar Y."/>
            <person name="Smit S."/>
            <person name="Van Straalen N."/>
            <person name="Roelofs D."/>
        </authorList>
    </citation>
    <scope>NUCLEOTIDE SEQUENCE [LARGE SCALE GENOMIC DNA]</scope>
    <source>
        <strain evidence="6 7">VU population</strain>
        <tissue evidence="6">Whole body</tissue>
    </source>
</reference>
<dbReference type="InterPro" id="IPR027417">
    <property type="entry name" value="P-loop_NTPase"/>
</dbReference>
<dbReference type="SUPFAM" id="SSF52540">
    <property type="entry name" value="P-loop containing nucleoside triphosphate hydrolases"/>
    <property type="match status" value="1"/>
</dbReference>
<evidence type="ECO:0000259" key="5">
    <source>
        <dbReference type="Pfam" id="PF13087"/>
    </source>
</evidence>
<dbReference type="CDD" id="cd18808">
    <property type="entry name" value="SF1_C_Upf1"/>
    <property type="match status" value="1"/>
</dbReference>
<dbReference type="GO" id="GO:0004386">
    <property type="term" value="F:helicase activity"/>
    <property type="evidence" value="ECO:0007669"/>
    <property type="project" value="UniProtKB-KW"/>
</dbReference>
<feature type="domain" description="DNA2/NAM7 helicase helicase" evidence="4">
    <location>
        <begin position="754"/>
        <end position="830"/>
    </location>
</feature>
<dbReference type="PANTHER" id="PTHR45418">
    <property type="entry name" value="CANCER/TESTIS ANTIGEN 55"/>
    <property type="match status" value="1"/>
</dbReference>
<name>A0A226EVZ0_FOLCA</name>
<feature type="region of interest" description="Disordered" evidence="3">
    <location>
        <begin position="20"/>
        <end position="39"/>
    </location>
</feature>
<dbReference type="Gene3D" id="3.40.50.300">
    <property type="entry name" value="P-loop containing nucleotide triphosphate hydrolases"/>
    <property type="match status" value="2"/>
</dbReference>
<dbReference type="EMBL" id="LNIX01000001">
    <property type="protein sequence ID" value="OXA61752.1"/>
    <property type="molecule type" value="Genomic_DNA"/>
</dbReference>
<dbReference type="Pfam" id="PF13086">
    <property type="entry name" value="AAA_11"/>
    <property type="match status" value="2"/>
</dbReference>
<feature type="domain" description="DNA2/NAM7 helicase helicase" evidence="4">
    <location>
        <begin position="864"/>
        <end position="936"/>
    </location>
</feature>
<dbReference type="InterPro" id="IPR041677">
    <property type="entry name" value="DNA2/NAM7_AAA_11"/>
</dbReference>
<dbReference type="Pfam" id="PF13087">
    <property type="entry name" value="AAA_12"/>
    <property type="match status" value="1"/>
</dbReference>
<dbReference type="OrthoDB" id="6513042at2759"/>
<keyword evidence="6" id="KW-0067">ATP-binding</keyword>
<keyword evidence="6" id="KW-0378">Hydrolase</keyword>
<keyword evidence="6" id="KW-0547">Nucleotide-binding</keyword>
<evidence type="ECO:0000256" key="1">
    <source>
        <dbReference type="ARBA" id="ARBA00004496"/>
    </source>
</evidence>
<accession>A0A226EVZ0</accession>